<evidence type="ECO:0000313" key="3">
    <source>
        <dbReference type="Proteomes" id="UP000190135"/>
    </source>
</evidence>
<keyword evidence="1" id="KW-0472">Membrane</keyword>
<feature type="transmembrane region" description="Helical" evidence="1">
    <location>
        <begin position="333"/>
        <end position="355"/>
    </location>
</feature>
<dbReference type="Pfam" id="PF05940">
    <property type="entry name" value="NnrS"/>
    <property type="match status" value="1"/>
</dbReference>
<accession>A0A1T4NIF9</accession>
<organism evidence="2 3">
    <name type="scientific">Consotaella salsifontis</name>
    <dbReference type="NCBI Taxonomy" id="1365950"/>
    <lineage>
        <taxon>Bacteria</taxon>
        <taxon>Pseudomonadati</taxon>
        <taxon>Pseudomonadota</taxon>
        <taxon>Alphaproteobacteria</taxon>
        <taxon>Hyphomicrobiales</taxon>
        <taxon>Aurantimonadaceae</taxon>
        <taxon>Consotaella</taxon>
    </lineage>
</organism>
<feature type="transmembrane region" description="Helical" evidence="1">
    <location>
        <begin position="298"/>
        <end position="321"/>
    </location>
</feature>
<reference evidence="3" key="1">
    <citation type="submission" date="2017-02" db="EMBL/GenBank/DDBJ databases">
        <authorList>
            <person name="Varghese N."/>
            <person name="Submissions S."/>
        </authorList>
    </citation>
    <scope>NUCLEOTIDE SEQUENCE [LARGE SCALE GENOMIC DNA]</scope>
    <source>
        <strain evidence="3">USBA 369</strain>
    </source>
</reference>
<feature type="transmembrane region" description="Helical" evidence="1">
    <location>
        <begin position="147"/>
        <end position="165"/>
    </location>
</feature>
<protein>
    <submittedName>
        <fullName evidence="2">Uncharacterized protein involved in response to NO</fullName>
    </submittedName>
</protein>
<feature type="transmembrane region" description="Helical" evidence="1">
    <location>
        <begin position="58"/>
        <end position="82"/>
    </location>
</feature>
<feature type="transmembrane region" description="Helical" evidence="1">
    <location>
        <begin position="177"/>
        <end position="196"/>
    </location>
</feature>
<evidence type="ECO:0000256" key="1">
    <source>
        <dbReference type="SAM" id="Phobius"/>
    </source>
</evidence>
<feature type="transmembrane region" description="Helical" evidence="1">
    <location>
        <begin position="271"/>
        <end position="292"/>
    </location>
</feature>
<dbReference type="RefSeq" id="WP_078707168.1">
    <property type="nucleotide sequence ID" value="NZ_FUXL01000003.1"/>
</dbReference>
<keyword evidence="3" id="KW-1185">Reference proteome</keyword>
<proteinExistence type="predicted"/>
<dbReference type="AlphaFoldDB" id="A0A1T4NIF9"/>
<dbReference type="Proteomes" id="UP000190135">
    <property type="component" value="Unassembled WGS sequence"/>
</dbReference>
<dbReference type="EMBL" id="FUXL01000003">
    <property type="protein sequence ID" value="SJZ79049.1"/>
    <property type="molecule type" value="Genomic_DNA"/>
</dbReference>
<feature type="transmembrane region" description="Helical" evidence="1">
    <location>
        <begin position="367"/>
        <end position="390"/>
    </location>
</feature>
<evidence type="ECO:0000313" key="2">
    <source>
        <dbReference type="EMBL" id="SJZ79049.1"/>
    </source>
</evidence>
<feature type="transmembrane region" description="Helical" evidence="1">
    <location>
        <begin position="118"/>
        <end position="135"/>
    </location>
</feature>
<feature type="transmembrane region" description="Helical" evidence="1">
    <location>
        <begin position="24"/>
        <end position="46"/>
    </location>
</feature>
<dbReference type="InterPro" id="IPR010266">
    <property type="entry name" value="NnrS"/>
</dbReference>
<sequence length="395" mass="41736">MSSDAANRAPILSAYWLRGGFRPFFFLGALAMALSVLVWLPFFAGAIQVSTAFAPRDWHIHTLLFGGLPAIIAGFALTAVANWTGRPPVQGGELLALVLLWLAGRLAVSLSAFTGPVLAAMIDLAFPAALTAVFAREVIGGKNARNLRVVALVALLTLADLGFHVEAAATGFADISARAGIALVMLLVLLIGGRIIPAFTRNWLKMRGADRLPAGFSRLDGATMAISTLAFLMWTASPEWLATALVLLLASIMNAVRMARWRGLATRNEPLLLVLHVAYATVPLGFLLIALSNLSPEILLPSAALHIWTAGTFGLITLAVMTRASRGHSGRPLAAGGLEIAMYALVLIGALSRVLAPYADARMMPVIDLAGLCWSGAFLAFAIGYGPMLLKAPRP</sequence>
<feature type="transmembrane region" description="Helical" evidence="1">
    <location>
        <begin position="240"/>
        <end position="259"/>
    </location>
</feature>
<gene>
    <name evidence="2" type="ORF">SAMN05428963_10344</name>
</gene>
<name>A0A1T4NIF9_9HYPH</name>
<keyword evidence="1" id="KW-1133">Transmembrane helix</keyword>
<feature type="transmembrane region" description="Helical" evidence="1">
    <location>
        <begin position="216"/>
        <end position="234"/>
    </location>
</feature>
<dbReference type="STRING" id="1365950.SAMN05428963_10344"/>
<feature type="transmembrane region" description="Helical" evidence="1">
    <location>
        <begin position="94"/>
        <end position="112"/>
    </location>
</feature>
<keyword evidence="1" id="KW-0812">Transmembrane</keyword>